<evidence type="ECO:0000313" key="9">
    <source>
        <dbReference type="EMBL" id="GMA95630.1"/>
    </source>
</evidence>
<keyword evidence="5 7" id="KW-1133">Transmembrane helix</keyword>
<reference evidence="10" key="1">
    <citation type="journal article" date="2019" name="Int. J. Syst. Evol. Microbiol.">
        <title>The Global Catalogue of Microorganisms (GCM) 10K type strain sequencing project: providing services to taxonomists for standard genome sequencing and annotation.</title>
        <authorList>
            <consortium name="The Broad Institute Genomics Platform"/>
            <consortium name="The Broad Institute Genome Sequencing Center for Infectious Disease"/>
            <person name="Wu L."/>
            <person name="Ma J."/>
        </authorList>
    </citation>
    <scope>NUCLEOTIDE SEQUENCE [LARGE SCALE GENOMIC DNA]</scope>
    <source>
        <strain evidence="10">NBRC 108894</strain>
    </source>
</reference>
<evidence type="ECO:0000259" key="8">
    <source>
        <dbReference type="PROSITE" id="PS50928"/>
    </source>
</evidence>
<gene>
    <name evidence="9" type="ORF">GCM10025881_24540</name>
</gene>
<name>A0ABQ6K7Q6_9MICO</name>
<dbReference type="EMBL" id="BSVB01000001">
    <property type="protein sequence ID" value="GMA95630.1"/>
    <property type="molecule type" value="Genomic_DNA"/>
</dbReference>
<evidence type="ECO:0000256" key="1">
    <source>
        <dbReference type="ARBA" id="ARBA00004651"/>
    </source>
</evidence>
<comment type="similarity">
    <text evidence="7">Belongs to the binding-protein-dependent transport system permease family.</text>
</comment>
<evidence type="ECO:0000256" key="5">
    <source>
        <dbReference type="ARBA" id="ARBA00022989"/>
    </source>
</evidence>
<dbReference type="PROSITE" id="PS50928">
    <property type="entry name" value="ABC_TM1"/>
    <property type="match status" value="1"/>
</dbReference>
<feature type="transmembrane region" description="Helical" evidence="7">
    <location>
        <begin position="95"/>
        <end position="118"/>
    </location>
</feature>
<feature type="transmembrane region" description="Helical" evidence="7">
    <location>
        <begin position="139"/>
        <end position="164"/>
    </location>
</feature>
<dbReference type="InterPro" id="IPR000515">
    <property type="entry name" value="MetI-like"/>
</dbReference>
<keyword evidence="3" id="KW-1003">Cell membrane</keyword>
<proteinExistence type="inferred from homology"/>
<accession>A0ABQ6K7Q6</accession>
<keyword evidence="6 7" id="KW-0472">Membrane</keyword>
<evidence type="ECO:0000256" key="3">
    <source>
        <dbReference type="ARBA" id="ARBA00022475"/>
    </source>
</evidence>
<dbReference type="PANTHER" id="PTHR43744:SF12">
    <property type="entry name" value="ABC TRANSPORTER PERMEASE PROTEIN MG189-RELATED"/>
    <property type="match status" value="1"/>
</dbReference>
<evidence type="ECO:0000313" key="10">
    <source>
        <dbReference type="Proteomes" id="UP001157034"/>
    </source>
</evidence>
<evidence type="ECO:0000256" key="4">
    <source>
        <dbReference type="ARBA" id="ARBA00022692"/>
    </source>
</evidence>
<keyword evidence="2 7" id="KW-0813">Transport</keyword>
<dbReference type="InterPro" id="IPR035906">
    <property type="entry name" value="MetI-like_sf"/>
</dbReference>
<comment type="caution">
    <text evidence="9">The sequence shown here is derived from an EMBL/GenBank/DDBJ whole genome shotgun (WGS) entry which is preliminary data.</text>
</comment>
<keyword evidence="10" id="KW-1185">Reference proteome</keyword>
<evidence type="ECO:0000256" key="6">
    <source>
        <dbReference type="ARBA" id="ARBA00023136"/>
    </source>
</evidence>
<dbReference type="Proteomes" id="UP001157034">
    <property type="component" value="Unassembled WGS sequence"/>
</dbReference>
<feature type="transmembrane region" description="Helical" evidence="7">
    <location>
        <begin position="200"/>
        <end position="218"/>
    </location>
</feature>
<feature type="transmembrane region" description="Helical" evidence="7">
    <location>
        <begin position="62"/>
        <end position="83"/>
    </location>
</feature>
<comment type="subcellular location">
    <subcellularLocation>
        <location evidence="1 7">Cell membrane</location>
        <topology evidence="1 7">Multi-pass membrane protein</topology>
    </subcellularLocation>
</comment>
<evidence type="ECO:0000256" key="2">
    <source>
        <dbReference type="ARBA" id="ARBA00022448"/>
    </source>
</evidence>
<dbReference type="Gene3D" id="1.10.3720.10">
    <property type="entry name" value="MetI-like"/>
    <property type="match status" value="1"/>
</dbReference>
<protein>
    <submittedName>
        <fullName evidence="9">ABC transporter permease</fullName>
    </submittedName>
</protein>
<dbReference type="CDD" id="cd06261">
    <property type="entry name" value="TM_PBP2"/>
    <property type="match status" value="1"/>
</dbReference>
<sequence>MVQESLAGTGWNNYATVLAIPELPVFFRNSAIIAVCVIVIVYVCTMLASFAFSKLRFRGKEVLFWLMLAALTLPEVVILAPLFATASALGIYDTFIAVILPLAALQIPFTVLLTRNFVDGIPNDLLDAARVDGATTWKTFRYVVWPLTAPIGAAIVVLTLIGTWNDYLLPLVFLQDPGLQTVTLVPTFFVGEFNNDQTKVVAAAVVTAIPEIVAYLLLQRLFERGLSAGALK</sequence>
<evidence type="ECO:0000256" key="7">
    <source>
        <dbReference type="RuleBase" id="RU363032"/>
    </source>
</evidence>
<feature type="domain" description="ABC transmembrane type-1" evidence="8">
    <location>
        <begin position="27"/>
        <end position="218"/>
    </location>
</feature>
<keyword evidence="4 7" id="KW-0812">Transmembrane</keyword>
<feature type="transmembrane region" description="Helical" evidence="7">
    <location>
        <begin position="31"/>
        <end position="50"/>
    </location>
</feature>
<dbReference type="SUPFAM" id="SSF161098">
    <property type="entry name" value="MetI-like"/>
    <property type="match status" value="1"/>
</dbReference>
<dbReference type="Pfam" id="PF00528">
    <property type="entry name" value="BPD_transp_1"/>
    <property type="match status" value="1"/>
</dbReference>
<organism evidence="9 10">
    <name type="scientific">Pseudolysinimonas kribbensis</name>
    <dbReference type="NCBI Taxonomy" id="433641"/>
    <lineage>
        <taxon>Bacteria</taxon>
        <taxon>Bacillati</taxon>
        <taxon>Actinomycetota</taxon>
        <taxon>Actinomycetes</taxon>
        <taxon>Micrococcales</taxon>
        <taxon>Microbacteriaceae</taxon>
        <taxon>Pseudolysinimonas</taxon>
    </lineage>
</organism>
<dbReference type="PANTHER" id="PTHR43744">
    <property type="entry name" value="ABC TRANSPORTER PERMEASE PROTEIN MG189-RELATED-RELATED"/>
    <property type="match status" value="1"/>
</dbReference>
<dbReference type="RefSeq" id="WP_284255691.1">
    <property type="nucleotide sequence ID" value="NZ_BSVB01000001.1"/>
</dbReference>